<dbReference type="NCBIfam" id="TIGR03604">
    <property type="entry name" value="TOMM_cyclo_SagD"/>
    <property type="match status" value="1"/>
</dbReference>
<sequence>MEKPRLKAHFHVEVVEGERVFLYAEGQDYLVPGKAAAAVLPHLDGRKTVMEIVQALAGTLPIPTVLAALTRFGAAGHLAEGRPDLPEATLAYWDALGIDPARTLGTAPVTVCAAAGVDPEPVLAALRALGLDARTGAFDTVPEEGISVVLVDDYLDPVLEARNERQLAAGKPWLLARTGGISPWIGPFLDPDHTGCWTCLAQRLAGNRQLERYLAGKRGDGVPRHPSRAGIPAGPLAAAGLIAAEAARIAATGEPGALCGQMVTLDLATLTTDRHPLVRQPQCRSCGDPSLVGERSPKIVLASGDASHTSDGGYRVTSPEATLARLERHISPHLGAITKLVSHTPESNTLTYSYAAGHNFAMVNDSMDLLRRNLRGQSGGKGRSEIQAKVSAVCEAIERYAGVWRGDEAVRRTAYRDLDADTVVHPAALLHFSEAQVAARDTWNQDPANRLHKVPDRFPEDVPIDWTAGWSLTHDEERLIPAAYVWYGHPDLQDHFFCIADSNGTAAGNSLEEAILQGLCELTERDAVAVWWYNRLRLPAFDMDSLEDPYVDQLRAYYGAMDRDLWMMDLTTDLGMPVYVAASRRRHSVEDIMVGFGAHPDPRVAAFRALTELNQFLPMIENRDADGNTSYLVGDLETLTWLKTATVAAEPWLLPDPELPATTVGPQAGFDLAARIREQVERIKEAGSEVIVVDQTRPDLELNVVKVIAPGLRHFWRRLGPGRLYEAPVRMGRLAEPLPEAGLNQWNVFF</sequence>
<dbReference type="GO" id="GO:0008641">
    <property type="term" value="F:ubiquitin-like modifier activating enzyme activity"/>
    <property type="evidence" value="ECO:0007669"/>
    <property type="project" value="InterPro"/>
</dbReference>
<dbReference type="KEGG" id="ssub:CP968_16040"/>
<accession>A0A5P2UML4</accession>
<dbReference type="EMBL" id="BMVX01000022">
    <property type="protein sequence ID" value="GGZ84613.1"/>
    <property type="molecule type" value="Genomic_DNA"/>
</dbReference>
<dbReference type="NCBIfam" id="TIGR00702">
    <property type="entry name" value="YcaO-type kinase domain"/>
    <property type="match status" value="1"/>
</dbReference>
<dbReference type="Gene3D" id="3.40.50.720">
    <property type="entry name" value="NAD(P)-binding Rossmann-like Domain"/>
    <property type="match status" value="1"/>
</dbReference>
<organism evidence="3 4">
    <name type="scientific">Streptomyces subrutilus</name>
    <dbReference type="NCBI Taxonomy" id="36818"/>
    <lineage>
        <taxon>Bacteria</taxon>
        <taxon>Bacillati</taxon>
        <taxon>Actinomycetota</taxon>
        <taxon>Actinomycetes</taxon>
        <taxon>Kitasatosporales</taxon>
        <taxon>Streptomycetaceae</taxon>
        <taxon>Streptomyces</taxon>
    </lineage>
</organism>
<evidence type="ECO:0000313" key="2">
    <source>
        <dbReference type="EMBL" id="GGZ84613.1"/>
    </source>
</evidence>
<dbReference type="InterPro" id="IPR049274">
    <property type="entry name" value="LynD/TruD_wHTH-like"/>
</dbReference>
<dbReference type="NCBIfam" id="TIGR03882">
    <property type="entry name" value="cyclo_dehyd_2"/>
    <property type="match status" value="1"/>
</dbReference>
<reference evidence="3 4" key="2">
    <citation type="submission" date="2017-09" db="EMBL/GenBank/DDBJ databases">
        <authorList>
            <person name="Lee N."/>
            <person name="Cho B.-K."/>
        </authorList>
    </citation>
    <scope>NUCLEOTIDE SEQUENCE [LARGE SCALE GENOMIC DNA]</scope>
    <source>
        <strain evidence="3 4">ATCC 27467</strain>
    </source>
</reference>
<keyword evidence="4" id="KW-1185">Reference proteome</keyword>
<proteinExistence type="predicted"/>
<dbReference type="PANTHER" id="PTHR37809:SF1">
    <property type="entry name" value="RIBOSOMAL PROTEIN S12 METHYLTHIOTRANSFERASE ACCESSORY FACTOR YCAO"/>
    <property type="match status" value="1"/>
</dbReference>
<reference evidence="2" key="3">
    <citation type="submission" date="2020-09" db="EMBL/GenBank/DDBJ databases">
        <authorList>
            <person name="Sun Q."/>
            <person name="Ohkuma M."/>
        </authorList>
    </citation>
    <scope>NUCLEOTIDE SEQUENCE</scope>
    <source>
        <strain evidence="2">JCM 4834</strain>
    </source>
</reference>
<evidence type="ECO:0000313" key="3">
    <source>
        <dbReference type="EMBL" id="QEU79639.1"/>
    </source>
</evidence>
<dbReference type="EMBL" id="CP023701">
    <property type="protein sequence ID" value="QEU79639.1"/>
    <property type="molecule type" value="Genomic_DNA"/>
</dbReference>
<dbReference type="Proteomes" id="UP000326831">
    <property type="component" value="Chromosome"/>
</dbReference>
<dbReference type="Gene3D" id="3.30.160.660">
    <property type="match status" value="1"/>
</dbReference>
<dbReference type="Pfam" id="PF02624">
    <property type="entry name" value="YcaO"/>
    <property type="match status" value="1"/>
</dbReference>
<dbReference type="Pfam" id="PF21084">
    <property type="entry name" value="WHD_DUF4423_like"/>
    <property type="match status" value="1"/>
</dbReference>
<dbReference type="RefSeq" id="WP_150518655.1">
    <property type="nucleotide sequence ID" value="NZ_BMVX01000022.1"/>
</dbReference>
<dbReference type="Proteomes" id="UP000634660">
    <property type="component" value="Unassembled WGS sequence"/>
</dbReference>
<dbReference type="AlphaFoldDB" id="A0A5P2UML4"/>
<protein>
    <submittedName>
        <fullName evidence="3">Adenylate cyclase</fullName>
    </submittedName>
</protein>
<name>A0A5P2UML4_9ACTN</name>
<dbReference type="PROSITE" id="PS51664">
    <property type="entry name" value="YCAO"/>
    <property type="match status" value="1"/>
</dbReference>
<dbReference type="Gene3D" id="3.90.930.60">
    <property type="match status" value="1"/>
</dbReference>
<reference evidence="2" key="1">
    <citation type="journal article" date="2014" name="Int. J. Syst. Evol. Microbiol.">
        <title>Complete genome sequence of Corynebacterium casei LMG S-19264T (=DSM 44701T), isolated from a smear-ripened cheese.</title>
        <authorList>
            <consortium name="US DOE Joint Genome Institute (JGI-PGF)"/>
            <person name="Walter F."/>
            <person name="Albersmeier A."/>
            <person name="Kalinowski J."/>
            <person name="Ruckert C."/>
        </authorList>
    </citation>
    <scope>NUCLEOTIDE SEQUENCE</scope>
    <source>
        <strain evidence="2">JCM 4834</strain>
    </source>
</reference>
<dbReference type="InterPro" id="IPR027624">
    <property type="entry name" value="TOMM_cyclo_SagD"/>
</dbReference>
<evidence type="ECO:0000313" key="4">
    <source>
        <dbReference type="Proteomes" id="UP000326831"/>
    </source>
</evidence>
<dbReference type="InterPro" id="IPR003776">
    <property type="entry name" value="YcaO-like_dom"/>
</dbReference>
<dbReference type="InterPro" id="IPR022291">
    <property type="entry name" value="Bacteriocin_synth_cyclodeHase"/>
</dbReference>
<evidence type="ECO:0000259" key="1">
    <source>
        <dbReference type="PROSITE" id="PS51664"/>
    </source>
</evidence>
<dbReference type="InterPro" id="IPR035985">
    <property type="entry name" value="Ubiquitin-activating_enz"/>
</dbReference>
<dbReference type="Gene3D" id="3.30.1330.230">
    <property type="match status" value="2"/>
</dbReference>
<dbReference type="Gene3D" id="3.30.40.250">
    <property type="match status" value="1"/>
</dbReference>
<dbReference type="PANTHER" id="PTHR37809">
    <property type="entry name" value="RIBOSOMAL PROTEIN S12 METHYLTHIOTRANSFERASE ACCESSORY FACTOR YCAO"/>
    <property type="match status" value="1"/>
</dbReference>
<feature type="domain" description="YcaO" evidence="1">
    <location>
        <begin position="380"/>
        <end position="750"/>
    </location>
</feature>
<dbReference type="SUPFAM" id="SSF69572">
    <property type="entry name" value="Activating enzymes of the ubiquitin-like proteins"/>
    <property type="match status" value="1"/>
</dbReference>
<gene>
    <name evidence="3" type="ORF">CP968_16040</name>
    <name evidence="2" type="ORF">GCM10010371_50530</name>
</gene>
<dbReference type="OrthoDB" id="2379922at2"/>